<feature type="domain" description="AAA+ ATPase" evidence="4">
    <location>
        <begin position="524"/>
        <end position="660"/>
    </location>
</feature>
<evidence type="ECO:0000259" key="4">
    <source>
        <dbReference type="SMART" id="SM00382"/>
    </source>
</evidence>
<dbReference type="InterPro" id="IPR003960">
    <property type="entry name" value="ATPase_AAA_CS"/>
</dbReference>
<comment type="similarity">
    <text evidence="3">Belongs to the AAA ATPase family.</text>
</comment>
<dbReference type="AlphaFoldDB" id="A1ZCA7"/>
<dbReference type="PANTHER" id="PTHR23077">
    <property type="entry name" value="AAA-FAMILY ATPASE"/>
    <property type="match status" value="1"/>
</dbReference>
<sequence>MLKKVNLAESFQEFLEMFYQQLEEHHLEVSPALTGELPADTWLHFSLISDEKDRLPANVPQTLPVVEDFFKYLFDFGSPEEYERFQAALDSFSPVSLFIVPQEENFYSDVIEKVLSFELLRKRQYRNDFKVGDIGQMELGQLATDPSGNDLPVANIWSFYDLYNFDQKNMEQVILGENGASLLQSEKFTQKFNQLALYANKYYSDQFFIVFNCPSQKQVAAKQRQEVMDSLIAQVNQKFPYVFTLRCKFARQSEIPAEVLHKIYQHFRFLLELPHYPIDESLPLASGFSLLQKAQKMAETQLLLHMKPEVFNLMQWNYENDEFLHLQYFALNTLHKRYGYALPDINTNANSSRYHVTEDYEFAANPDVMVKNEIIVEIKTLGQKIRDKNIHIDLVSSIKSESRGWKKNLKEFWLVVPGFEIARNYYQLKKIQQILQSTLKKSFNSQFKIVLMAPDYANHELVPVHFDEIALPTHQAVMQAPSLPSTTALPTTRALSFDHVKGLHEEKAMLKDLIQLQDEHHSLGLGGIIFYGLSGCGKTYLSNAFASELGRYFFSFSPADIQSMWIGQTQKNIKDIFSQAQSKSPSLLFMDELESIGFSRSNQQAHTDQKATINQLLIEMNNIDESNVLVVGATNKISQLDSALKRSGRFDLKIPIFPPNEQERAEIFHYYLELLNKELAQKQRGIIEVEQVYFNYLGEESVGMTSSDIKTLMNRLRIDNLLKKPQATSADLLVTRVKKFIQEGQRTLSKDDVRGFIDECQRNDQYSPKIEFLLDEWNL</sequence>
<dbReference type="SUPFAM" id="SSF52540">
    <property type="entry name" value="P-loop containing nucleoside triphosphate hydrolases"/>
    <property type="match status" value="1"/>
</dbReference>
<keyword evidence="1 3" id="KW-0547">Nucleotide-binding</keyword>
<dbReference type="InterPro" id="IPR003959">
    <property type="entry name" value="ATPase_AAA_core"/>
</dbReference>
<dbReference type="GO" id="GO:0016887">
    <property type="term" value="F:ATP hydrolysis activity"/>
    <property type="evidence" value="ECO:0007669"/>
    <property type="project" value="InterPro"/>
</dbReference>
<dbReference type="InterPro" id="IPR027417">
    <property type="entry name" value="P-loop_NTPase"/>
</dbReference>
<dbReference type="InterPro" id="IPR050168">
    <property type="entry name" value="AAA_ATPase_domain"/>
</dbReference>
<dbReference type="eggNOG" id="COG0464">
    <property type="taxonomic scope" value="Bacteria"/>
</dbReference>
<dbReference type="GO" id="GO:0005524">
    <property type="term" value="F:ATP binding"/>
    <property type="evidence" value="ECO:0007669"/>
    <property type="project" value="UniProtKB-KW"/>
</dbReference>
<proteinExistence type="inferred from homology"/>
<dbReference type="SMART" id="SM00382">
    <property type="entry name" value="AAA"/>
    <property type="match status" value="1"/>
</dbReference>
<dbReference type="Gene3D" id="3.40.50.300">
    <property type="entry name" value="P-loop containing nucleotide triphosphate hydrolases"/>
    <property type="match status" value="1"/>
</dbReference>
<name>A1ZCA7_MICM2</name>
<organism evidence="5 6">
    <name type="scientific">Microscilla marina ATCC 23134</name>
    <dbReference type="NCBI Taxonomy" id="313606"/>
    <lineage>
        <taxon>Bacteria</taxon>
        <taxon>Pseudomonadati</taxon>
        <taxon>Bacteroidota</taxon>
        <taxon>Cytophagia</taxon>
        <taxon>Cytophagales</taxon>
        <taxon>Microscillaceae</taxon>
        <taxon>Microscilla</taxon>
    </lineage>
</organism>
<protein>
    <submittedName>
        <fullName evidence="5">ATPase, AAA family protein</fullName>
    </submittedName>
</protein>
<dbReference type="PROSITE" id="PS00674">
    <property type="entry name" value="AAA"/>
    <property type="match status" value="1"/>
</dbReference>
<keyword evidence="6" id="KW-1185">Reference proteome</keyword>
<evidence type="ECO:0000256" key="3">
    <source>
        <dbReference type="RuleBase" id="RU003651"/>
    </source>
</evidence>
<dbReference type="InterPro" id="IPR003593">
    <property type="entry name" value="AAA+_ATPase"/>
</dbReference>
<dbReference type="EMBL" id="AAWS01000001">
    <property type="protein sequence ID" value="EAY31909.1"/>
    <property type="molecule type" value="Genomic_DNA"/>
</dbReference>
<dbReference type="Proteomes" id="UP000004095">
    <property type="component" value="Unassembled WGS sequence"/>
</dbReference>
<dbReference type="Pfam" id="PF00004">
    <property type="entry name" value="AAA"/>
    <property type="match status" value="1"/>
</dbReference>
<evidence type="ECO:0000313" key="5">
    <source>
        <dbReference type="EMBL" id="EAY31909.1"/>
    </source>
</evidence>
<comment type="caution">
    <text evidence="5">The sequence shown here is derived from an EMBL/GenBank/DDBJ whole genome shotgun (WGS) entry which is preliminary data.</text>
</comment>
<evidence type="ECO:0000256" key="1">
    <source>
        <dbReference type="ARBA" id="ARBA00022741"/>
    </source>
</evidence>
<dbReference type="Gene3D" id="1.10.8.60">
    <property type="match status" value="1"/>
</dbReference>
<evidence type="ECO:0000313" key="6">
    <source>
        <dbReference type="Proteomes" id="UP000004095"/>
    </source>
</evidence>
<keyword evidence="2 3" id="KW-0067">ATP-binding</keyword>
<gene>
    <name evidence="5" type="ORF">M23134_01938</name>
</gene>
<reference evidence="5 6" key="1">
    <citation type="submission" date="2007-01" db="EMBL/GenBank/DDBJ databases">
        <authorList>
            <person name="Haygood M."/>
            <person name="Podell S."/>
            <person name="Anderson C."/>
            <person name="Hopkinson B."/>
            <person name="Roe K."/>
            <person name="Barbeau K."/>
            <person name="Gaasterland T."/>
            <person name="Ferriera S."/>
            <person name="Johnson J."/>
            <person name="Kravitz S."/>
            <person name="Beeson K."/>
            <person name="Sutton G."/>
            <person name="Rogers Y.-H."/>
            <person name="Friedman R."/>
            <person name="Frazier M."/>
            <person name="Venter J.C."/>
        </authorList>
    </citation>
    <scope>NUCLEOTIDE SEQUENCE [LARGE SCALE GENOMIC DNA]</scope>
    <source>
        <strain evidence="5 6">ATCC 23134</strain>
    </source>
</reference>
<dbReference type="PANTHER" id="PTHR23077:SF171">
    <property type="entry name" value="NUCLEAR VALOSIN-CONTAINING PROTEIN-LIKE"/>
    <property type="match status" value="1"/>
</dbReference>
<accession>A1ZCA7</accession>
<evidence type="ECO:0000256" key="2">
    <source>
        <dbReference type="ARBA" id="ARBA00022840"/>
    </source>
</evidence>